<comment type="similarity">
    <text evidence="5">Belongs to the class-III pyridoxal-phosphate-dependent aminotransferase family. ArgD subfamily.</text>
</comment>
<dbReference type="HOGENOM" id="CLU_016922_10_1_11"/>
<dbReference type="CDD" id="cd00610">
    <property type="entry name" value="OAT_like"/>
    <property type="match status" value="1"/>
</dbReference>
<comment type="subunit">
    <text evidence="5">Homodimer.</text>
</comment>
<keyword evidence="7" id="KW-1185">Reference proteome</keyword>
<dbReference type="AlphaFoldDB" id="A0A0A7I803"/>
<evidence type="ECO:0000256" key="5">
    <source>
        <dbReference type="HAMAP-Rule" id="MF_01107"/>
    </source>
</evidence>
<protein>
    <recommendedName>
        <fullName evidence="5">Acetylornithine aminotransferase</fullName>
        <shortName evidence="5">ACOAT</shortName>
        <ecNumber evidence="5">2.6.1.11</ecNumber>
    </recommendedName>
</protein>
<dbReference type="UniPathway" id="UPA00068">
    <property type="reaction ID" value="UER00109"/>
</dbReference>
<evidence type="ECO:0000313" key="7">
    <source>
        <dbReference type="Proteomes" id="UP000030636"/>
    </source>
</evidence>
<dbReference type="STRING" id="1447715.AH67_03950"/>
<dbReference type="PANTHER" id="PTHR11986">
    <property type="entry name" value="AMINOTRANSFERASE CLASS III"/>
    <property type="match status" value="1"/>
</dbReference>
<keyword evidence="3 5" id="KW-0808">Transferase</keyword>
<dbReference type="GO" id="GO:0003992">
    <property type="term" value="F:N2-acetyl-L-ornithine:2-oxoglutarate 5-aminotransferase activity"/>
    <property type="evidence" value="ECO:0007669"/>
    <property type="project" value="UniProtKB-UniRule"/>
</dbReference>
<dbReference type="Gene3D" id="3.40.640.10">
    <property type="entry name" value="Type I PLP-dependent aspartate aminotransferase-like (Major domain)"/>
    <property type="match status" value="1"/>
</dbReference>
<dbReference type="InterPro" id="IPR015422">
    <property type="entry name" value="PyrdxlP-dep_Trfase_small"/>
</dbReference>
<name>A0A0A7I803_9BIFI</name>
<dbReference type="InterPro" id="IPR050103">
    <property type="entry name" value="Class-III_PLP-dep_AT"/>
</dbReference>
<comment type="miscellaneous">
    <text evidence="5">May also have succinyldiaminopimelate aminotransferase activity, thus carrying out the corresponding step in lysine biosynthesis.</text>
</comment>
<dbReference type="PIRSF" id="PIRSF000521">
    <property type="entry name" value="Transaminase_4ab_Lys_Orn"/>
    <property type="match status" value="1"/>
</dbReference>
<keyword evidence="4 5" id="KW-0663">Pyridoxal phosphate</keyword>
<reference evidence="6 7" key="1">
    <citation type="journal article" date="2015" name="Genome Announc.">
        <title>Bifidobacterium pseudolongum Strain PV8-2, Isolated from a Stool Sample of an Anemic Kenyan Infant.</title>
        <authorList>
            <person name="Vazquez-Gutierrez P."/>
            <person name="Lacroix C."/>
            <person name="Chassard C."/>
            <person name="Klumpp J."/>
            <person name="Stevens M.J."/>
            <person name="Jans C."/>
        </authorList>
    </citation>
    <scope>NUCLEOTIDE SEQUENCE [LARGE SCALE GENOMIC DNA]</scope>
    <source>
        <strain evidence="6 7">PV8-2</strain>
    </source>
</reference>
<dbReference type="InterPro" id="IPR015421">
    <property type="entry name" value="PyrdxlP-dep_Trfase_major"/>
</dbReference>
<organism evidence="6 7">
    <name type="scientific">Bifidobacterium pseudolongum PV8-2</name>
    <dbReference type="NCBI Taxonomy" id="1447715"/>
    <lineage>
        <taxon>Bacteria</taxon>
        <taxon>Bacillati</taxon>
        <taxon>Actinomycetota</taxon>
        <taxon>Actinomycetes</taxon>
        <taxon>Bifidobacteriales</taxon>
        <taxon>Bifidobacteriaceae</taxon>
        <taxon>Bifidobacterium</taxon>
    </lineage>
</organism>
<keyword evidence="1 5" id="KW-0032">Aminotransferase</keyword>
<dbReference type="EMBL" id="CP007457">
    <property type="protein sequence ID" value="AIZ16186.1"/>
    <property type="molecule type" value="Genomic_DNA"/>
</dbReference>
<feature type="binding site" evidence="5">
    <location>
        <position position="302"/>
    </location>
    <ligand>
        <name>N(2)-acetyl-L-ornithine</name>
        <dbReference type="ChEBI" id="CHEBI:57805"/>
    </ligand>
</feature>
<dbReference type="NCBIfam" id="TIGR00707">
    <property type="entry name" value="argD"/>
    <property type="match status" value="1"/>
</dbReference>
<evidence type="ECO:0000256" key="2">
    <source>
        <dbReference type="ARBA" id="ARBA00022605"/>
    </source>
</evidence>
<feature type="modified residue" description="N6-(pyridoxal phosphate)lysine" evidence="5">
    <location>
        <position position="273"/>
    </location>
</feature>
<dbReference type="GO" id="GO:0042802">
    <property type="term" value="F:identical protein binding"/>
    <property type="evidence" value="ECO:0007669"/>
    <property type="project" value="TreeGrafter"/>
</dbReference>
<proteinExistence type="inferred from homology"/>
<feature type="binding site" evidence="5">
    <location>
        <position position="303"/>
    </location>
    <ligand>
        <name>pyridoxal 5'-phosphate</name>
        <dbReference type="ChEBI" id="CHEBI:597326"/>
    </ligand>
</feature>
<dbReference type="InterPro" id="IPR005814">
    <property type="entry name" value="Aminotrans_3"/>
</dbReference>
<comment type="catalytic activity">
    <reaction evidence="5">
        <text>N(2)-acetyl-L-ornithine + 2-oxoglutarate = N-acetyl-L-glutamate 5-semialdehyde + L-glutamate</text>
        <dbReference type="Rhea" id="RHEA:18049"/>
        <dbReference type="ChEBI" id="CHEBI:16810"/>
        <dbReference type="ChEBI" id="CHEBI:29123"/>
        <dbReference type="ChEBI" id="CHEBI:29985"/>
        <dbReference type="ChEBI" id="CHEBI:57805"/>
        <dbReference type="EC" id="2.6.1.11"/>
    </reaction>
</comment>
<gene>
    <name evidence="5" type="primary">argD</name>
    <name evidence="6" type="ORF">AH67_03950</name>
</gene>
<dbReference type="GO" id="GO:0030170">
    <property type="term" value="F:pyridoxal phosphate binding"/>
    <property type="evidence" value="ECO:0007669"/>
    <property type="project" value="InterPro"/>
</dbReference>
<dbReference type="HAMAP" id="MF_01107">
    <property type="entry name" value="ArgD_aminotrans_3"/>
    <property type="match status" value="1"/>
</dbReference>
<feature type="binding site" evidence="5">
    <location>
        <position position="151"/>
    </location>
    <ligand>
        <name>pyridoxal 5'-phosphate</name>
        <dbReference type="ChEBI" id="CHEBI:597326"/>
    </ligand>
</feature>
<dbReference type="Proteomes" id="UP000030636">
    <property type="component" value="Chromosome"/>
</dbReference>
<keyword evidence="2 5" id="KW-0028">Amino-acid biosynthesis</keyword>
<dbReference type="PANTHER" id="PTHR11986:SF79">
    <property type="entry name" value="ACETYLORNITHINE AMINOTRANSFERASE, MITOCHONDRIAL"/>
    <property type="match status" value="1"/>
</dbReference>
<dbReference type="NCBIfam" id="NF002874">
    <property type="entry name" value="PRK03244.1"/>
    <property type="match status" value="1"/>
</dbReference>
<dbReference type="Gene3D" id="3.90.1150.10">
    <property type="entry name" value="Aspartate Aminotransferase, domain 1"/>
    <property type="match status" value="1"/>
</dbReference>
<dbReference type="KEGG" id="bpsp:AH67_03950"/>
<dbReference type="SUPFAM" id="SSF53383">
    <property type="entry name" value="PLP-dependent transferases"/>
    <property type="match status" value="1"/>
</dbReference>
<accession>A0A0A7I803</accession>
<sequence length="420" mass="44375">MATEAQPLGQDAAWLGKYDDVHMHVFGTPLRVLDHGQGMRVWDVDGNEYLDFLAGIAVNALGYAHPDWCEAVAQQAQRAAHVSNYFATKPQIELATKLIELTGAPQGSHVYFGNSGAEANEAALKMAKLYGATLQTDDACPYRILALTHGFHGRTMGALSATWKPAIRTPFEPLVPNIEFVEANDLDAMGAAFATDDGKGPVAAVIMELIQGEAGVLPLDAEYIRGVRALCDEHNALMIVDEVQTGMGRTGAWFAFQRDDLGGITPDIVTFAKGVAGGFPMGGMISFGEELSALFSPGTHGSTFAGNPLGAAAALATIGVIEREGLVAQANERGEQLRTGIMATDNPLFASVRGRGLLNAIVLTRPCAHASVGWALDHGLIINAPSPTVLRLAPPLIASEQDINEAIGILALMPNDLATE</sequence>
<evidence type="ECO:0000256" key="1">
    <source>
        <dbReference type="ARBA" id="ARBA00022576"/>
    </source>
</evidence>
<comment type="pathway">
    <text evidence="5">Amino-acid biosynthesis; L-arginine biosynthesis; N(2)-acetyl-L-ornithine from L-glutamate: step 4/4.</text>
</comment>
<dbReference type="GO" id="GO:0006526">
    <property type="term" value="P:L-arginine biosynthetic process"/>
    <property type="evidence" value="ECO:0007669"/>
    <property type="project" value="UniProtKB-UniRule"/>
</dbReference>
<feature type="binding site" evidence="5">
    <location>
        <begin position="116"/>
        <end position="117"/>
    </location>
    <ligand>
        <name>pyridoxal 5'-phosphate</name>
        <dbReference type="ChEBI" id="CHEBI:597326"/>
    </ligand>
</feature>
<dbReference type="Pfam" id="PF00202">
    <property type="entry name" value="Aminotran_3"/>
    <property type="match status" value="1"/>
</dbReference>
<feature type="binding site" evidence="5">
    <location>
        <position position="154"/>
    </location>
    <ligand>
        <name>N(2)-acetyl-L-ornithine</name>
        <dbReference type="ChEBI" id="CHEBI:57805"/>
    </ligand>
</feature>
<dbReference type="InterPro" id="IPR015424">
    <property type="entry name" value="PyrdxlP-dep_Trfase"/>
</dbReference>
<feature type="binding site" evidence="5">
    <location>
        <begin position="241"/>
        <end position="244"/>
    </location>
    <ligand>
        <name>pyridoxal 5'-phosphate</name>
        <dbReference type="ChEBI" id="CHEBI:597326"/>
    </ligand>
</feature>
<dbReference type="RefSeq" id="WP_022857670.1">
    <property type="nucleotide sequence ID" value="NZ_CP007457.1"/>
</dbReference>
<comment type="cofactor">
    <cofactor evidence="5">
        <name>pyridoxal 5'-phosphate</name>
        <dbReference type="ChEBI" id="CHEBI:597326"/>
    </cofactor>
    <text evidence="5">Binds 1 pyridoxal phosphate per subunit.</text>
</comment>
<dbReference type="EC" id="2.6.1.11" evidence="5"/>
<keyword evidence="5" id="KW-0963">Cytoplasm</keyword>
<dbReference type="OrthoDB" id="9801052at2"/>
<evidence type="ECO:0000256" key="3">
    <source>
        <dbReference type="ARBA" id="ARBA00022679"/>
    </source>
</evidence>
<keyword evidence="5" id="KW-0055">Arginine biosynthesis</keyword>
<evidence type="ECO:0000313" key="6">
    <source>
        <dbReference type="EMBL" id="AIZ16186.1"/>
    </source>
</evidence>
<dbReference type="FunFam" id="3.40.640.10:FF:000004">
    <property type="entry name" value="Acetylornithine aminotransferase"/>
    <property type="match status" value="1"/>
</dbReference>
<dbReference type="InterPro" id="IPR004636">
    <property type="entry name" value="AcOrn/SuccOrn_fam"/>
</dbReference>
<dbReference type="InterPro" id="IPR049704">
    <property type="entry name" value="Aminotrans_3_PPA_site"/>
</dbReference>
<dbReference type="PROSITE" id="PS00600">
    <property type="entry name" value="AA_TRANSFER_CLASS_3"/>
    <property type="match status" value="1"/>
</dbReference>
<dbReference type="GO" id="GO:0005737">
    <property type="term" value="C:cytoplasm"/>
    <property type="evidence" value="ECO:0007669"/>
    <property type="project" value="UniProtKB-SubCell"/>
</dbReference>
<comment type="subcellular location">
    <subcellularLocation>
        <location evidence="5">Cytoplasm</location>
    </subcellularLocation>
</comment>
<evidence type="ECO:0000256" key="4">
    <source>
        <dbReference type="ARBA" id="ARBA00022898"/>
    </source>
</evidence>